<dbReference type="AlphaFoldDB" id="A0A5S9QL39"/>
<gene>
    <name evidence="6" type="primary">acuR_2</name>
    <name evidence="6" type="ORF">OPDIPICF_02206</name>
</gene>
<name>A0A5S9QL39_9GAMM</name>
<dbReference type="InterPro" id="IPR036271">
    <property type="entry name" value="Tet_transcr_reg_TetR-rel_C_sf"/>
</dbReference>
<dbReference type="OrthoDB" id="5816932at2"/>
<dbReference type="InterPro" id="IPR001647">
    <property type="entry name" value="HTH_TetR"/>
</dbReference>
<dbReference type="InterPro" id="IPR009057">
    <property type="entry name" value="Homeodomain-like_sf"/>
</dbReference>
<evidence type="ECO:0000256" key="1">
    <source>
        <dbReference type="ARBA" id="ARBA00023015"/>
    </source>
</evidence>
<proteinExistence type="predicted"/>
<dbReference type="Proteomes" id="UP000441399">
    <property type="component" value="Unassembled WGS sequence"/>
</dbReference>
<keyword evidence="1" id="KW-0805">Transcription regulation</keyword>
<keyword evidence="7" id="KW-1185">Reference proteome</keyword>
<protein>
    <submittedName>
        <fullName evidence="6">Transcriptional regulator AcuR</fullName>
    </submittedName>
</protein>
<reference evidence="6 7" key="1">
    <citation type="submission" date="2019-11" db="EMBL/GenBank/DDBJ databases">
        <authorList>
            <person name="Holert J."/>
        </authorList>
    </citation>
    <scope>NUCLEOTIDE SEQUENCE [LARGE SCALE GENOMIC DNA]</scope>
    <source>
        <strain evidence="6">SB11_3</strain>
    </source>
</reference>
<dbReference type="PANTHER" id="PTHR47506:SF1">
    <property type="entry name" value="HTH-TYPE TRANSCRIPTIONAL REGULATOR YJDC"/>
    <property type="match status" value="1"/>
</dbReference>
<feature type="domain" description="HTH tetR-type" evidence="5">
    <location>
        <begin position="16"/>
        <end position="76"/>
    </location>
</feature>
<evidence type="ECO:0000256" key="3">
    <source>
        <dbReference type="ARBA" id="ARBA00023163"/>
    </source>
</evidence>
<dbReference type="GO" id="GO:0003677">
    <property type="term" value="F:DNA binding"/>
    <property type="evidence" value="ECO:0007669"/>
    <property type="project" value="UniProtKB-UniRule"/>
</dbReference>
<evidence type="ECO:0000256" key="4">
    <source>
        <dbReference type="PROSITE-ProRule" id="PRU00335"/>
    </source>
</evidence>
<organism evidence="6 7">
    <name type="scientific">BD1-7 clade bacterium</name>
    <dbReference type="NCBI Taxonomy" id="2029982"/>
    <lineage>
        <taxon>Bacteria</taxon>
        <taxon>Pseudomonadati</taxon>
        <taxon>Pseudomonadota</taxon>
        <taxon>Gammaproteobacteria</taxon>
        <taxon>Cellvibrionales</taxon>
        <taxon>Spongiibacteraceae</taxon>
        <taxon>BD1-7 clade</taxon>
    </lineage>
</organism>
<dbReference type="SUPFAM" id="SSF46689">
    <property type="entry name" value="Homeodomain-like"/>
    <property type="match status" value="1"/>
</dbReference>
<dbReference type="Gene3D" id="1.10.357.10">
    <property type="entry name" value="Tetracycline Repressor, domain 2"/>
    <property type="match status" value="1"/>
</dbReference>
<dbReference type="SUPFAM" id="SSF48498">
    <property type="entry name" value="Tetracyclin repressor-like, C-terminal domain"/>
    <property type="match status" value="1"/>
</dbReference>
<feature type="DNA-binding region" description="H-T-H motif" evidence="4">
    <location>
        <begin position="39"/>
        <end position="58"/>
    </location>
</feature>
<evidence type="ECO:0000259" key="5">
    <source>
        <dbReference type="PROSITE" id="PS50977"/>
    </source>
</evidence>
<keyword evidence="3" id="KW-0804">Transcription</keyword>
<dbReference type="PANTHER" id="PTHR47506">
    <property type="entry name" value="TRANSCRIPTIONAL REGULATORY PROTEIN"/>
    <property type="match status" value="1"/>
</dbReference>
<dbReference type="PRINTS" id="PR00455">
    <property type="entry name" value="HTHTETR"/>
</dbReference>
<dbReference type="EMBL" id="CACSIO010000034">
    <property type="protein sequence ID" value="CAA0119012.1"/>
    <property type="molecule type" value="Genomic_DNA"/>
</dbReference>
<evidence type="ECO:0000256" key="2">
    <source>
        <dbReference type="ARBA" id="ARBA00023125"/>
    </source>
</evidence>
<dbReference type="PROSITE" id="PS50977">
    <property type="entry name" value="HTH_TETR_2"/>
    <property type="match status" value="1"/>
</dbReference>
<accession>A0A5S9QL39</accession>
<keyword evidence="2 4" id="KW-0238">DNA-binding</keyword>
<sequence length="207" mass="22655">MPEKSRAGRPRGSKKEDTLKRLLPEARKQFSEKGYAQTTFKDVGKAIGVSHAALYSYFASKMDLYLATVEDTQAQLFHHYLDAFEMEAPLKDKISHVLMSMAREHDKDPTITGLLAAIPIEMRRHSELEGALVDTNNAIMNGLVAMFEEAKAEGEIISDASGADLISALLGGGVGVALFGYGMPDGDLTSRMEVFVSLIQSQLFKPD</sequence>
<evidence type="ECO:0000313" key="6">
    <source>
        <dbReference type="EMBL" id="CAA0119012.1"/>
    </source>
</evidence>
<evidence type="ECO:0000313" key="7">
    <source>
        <dbReference type="Proteomes" id="UP000441399"/>
    </source>
</evidence>
<dbReference type="Pfam" id="PF00440">
    <property type="entry name" value="TetR_N"/>
    <property type="match status" value="1"/>
</dbReference>